<feature type="transmembrane region" description="Helical" evidence="8">
    <location>
        <begin position="79"/>
        <end position="97"/>
    </location>
</feature>
<protein>
    <recommendedName>
        <fullName evidence="11">MFS transporter</fullName>
    </recommendedName>
</protein>
<feature type="compositionally biased region" description="Polar residues" evidence="7">
    <location>
        <begin position="171"/>
        <end position="183"/>
    </location>
</feature>
<sequence length="232" mass="25442">MNNQGDGHVAMKPCSIIRSTLYTGLAGFLSILPRIIQLFSGPMIDRVPLRGLLVYTQLFQALLLLVVPVAYYFDFLTVGLVLAITPILSTINMWFYPAQMSALPKILDKKQLTQGNSLFSIAYQGIDVACNAASGALILLLGAVAIYFWNSLGFFVGALLFMQLKIKKASNHSSNNGKTTTENKTSELRSRHNPMKKYVSDMKEGLRFIFATPLSRIQLGMIVINAAASDGS</sequence>
<evidence type="ECO:0000256" key="1">
    <source>
        <dbReference type="ARBA" id="ARBA00004651"/>
    </source>
</evidence>
<dbReference type="GO" id="GO:0005886">
    <property type="term" value="C:plasma membrane"/>
    <property type="evidence" value="ECO:0007669"/>
    <property type="project" value="UniProtKB-SubCell"/>
</dbReference>
<evidence type="ECO:0008006" key="11">
    <source>
        <dbReference type="Google" id="ProtNLM"/>
    </source>
</evidence>
<dbReference type="RefSeq" id="WP_160042776.1">
    <property type="nucleotide sequence ID" value="NZ_BORQ01000003.1"/>
</dbReference>
<evidence type="ECO:0000256" key="4">
    <source>
        <dbReference type="ARBA" id="ARBA00022692"/>
    </source>
</evidence>
<reference evidence="9" key="1">
    <citation type="submission" date="2021-03" db="EMBL/GenBank/DDBJ databases">
        <title>Antimicrobial resistance genes in bacteria isolated from Japanese honey, and their potential for conferring macrolide and lincosamide resistance in the American foulbrood pathogen Paenibacillus larvae.</title>
        <authorList>
            <person name="Okamoto M."/>
            <person name="Kumagai M."/>
            <person name="Kanamori H."/>
            <person name="Takamatsu D."/>
        </authorList>
    </citation>
    <scope>NUCLEOTIDE SEQUENCE</scope>
    <source>
        <strain evidence="9">J2TS6</strain>
    </source>
</reference>
<name>A0A920CCF8_9BACL</name>
<dbReference type="InterPro" id="IPR036259">
    <property type="entry name" value="MFS_trans_sf"/>
</dbReference>
<evidence type="ECO:0000256" key="8">
    <source>
        <dbReference type="SAM" id="Phobius"/>
    </source>
</evidence>
<organism evidence="9 10">
    <name type="scientific">Paenibacillus albilobatus</name>
    <dbReference type="NCBI Taxonomy" id="2716884"/>
    <lineage>
        <taxon>Bacteria</taxon>
        <taxon>Bacillati</taxon>
        <taxon>Bacillota</taxon>
        <taxon>Bacilli</taxon>
        <taxon>Bacillales</taxon>
        <taxon>Paenibacillaceae</taxon>
        <taxon>Paenibacillus</taxon>
    </lineage>
</organism>
<dbReference type="Proteomes" id="UP000679779">
    <property type="component" value="Unassembled WGS sequence"/>
</dbReference>
<keyword evidence="10" id="KW-1185">Reference proteome</keyword>
<dbReference type="InterPro" id="IPR010290">
    <property type="entry name" value="TM_effector"/>
</dbReference>
<evidence type="ECO:0000256" key="3">
    <source>
        <dbReference type="ARBA" id="ARBA00022475"/>
    </source>
</evidence>
<feature type="transmembrane region" description="Helical" evidence="8">
    <location>
        <begin position="146"/>
        <end position="164"/>
    </location>
</feature>
<keyword evidence="5 8" id="KW-1133">Transmembrane helix</keyword>
<keyword evidence="4 8" id="KW-0812">Transmembrane</keyword>
<dbReference type="EMBL" id="BORQ01000003">
    <property type="protein sequence ID" value="GIO31899.1"/>
    <property type="molecule type" value="Genomic_DNA"/>
</dbReference>
<feature type="transmembrane region" description="Helical" evidence="8">
    <location>
        <begin position="20"/>
        <end position="40"/>
    </location>
</feature>
<feature type="region of interest" description="Disordered" evidence="7">
    <location>
        <begin position="171"/>
        <end position="191"/>
    </location>
</feature>
<feature type="transmembrane region" description="Helical" evidence="8">
    <location>
        <begin position="52"/>
        <end position="73"/>
    </location>
</feature>
<dbReference type="PANTHER" id="PTHR23513:SF6">
    <property type="entry name" value="MAJOR FACILITATOR SUPERFAMILY ASSOCIATED DOMAIN-CONTAINING PROTEIN"/>
    <property type="match status" value="1"/>
</dbReference>
<keyword evidence="6 8" id="KW-0472">Membrane</keyword>
<dbReference type="Gene3D" id="1.20.1250.20">
    <property type="entry name" value="MFS general substrate transporter like domains"/>
    <property type="match status" value="1"/>
</dbReference>
<dbReference type="PANTHER" id="PTHR23513">
    <property type="entry name" value="INTEGRAL MEMBRANE EFFLUX PROTEIN-RELATED"/>
    <property type="match status" value="1"/>
</dbReference>
<accession>A0A920CCF8</accession>
<evidence type="ECO:0000256" key="2">
    <source>
        <dbReference type="ARBA" id="ARBA00022448"/>
    </source>
</evidence>
<keyword evidence="3" id="KW-1003">Cell membrane</keyword>
<comment type="subcellular location">
    <subcellularLocation>
        <location evidence="1">Cell membrane</location>
        <topology evidence="1">Multi-pass membrane protein</topology>
    </subcellularLocation>
</comment>
<evidence type="ECO:0000256" key="6">
    <source>
        <dbReference type="ARBA" id="ARBA00023136"/>
    </source>
</evidence>
<dbReference type="AlphaFoldDB" id="A0A920CCF8"/>
<evidence type="ECO:0000256" key="7">
    <source>
        <dbReference type="SAM" id="MobiDB-lite"/>
    </source>
</evidence>
<gene>
    <name evidence="9" type="ORF">J2TS6_30400</name>
</gene>
<keyword evidence="2" id="KW-0813">Transport</keyword>
<dbReference type="SUPFAM" id="SSF103473">
    <property type="entry name" value="MFS general substrate transporter"/>
    <property type="match status" value="1"/>
</dbReference>
<evidence type="ECO:0000313" key="10">
    <source>
        <dbReference type="Proteomes" id="UP000679779"/>
    </source>
</evidence>
<dbReference type="Pfam" id="PF05977">
    <property type="entry name" value="MFS_3"/>
    <property type="match status" value="1"/>
</dbReference>
<evidence type="ECO:0000313" key="9">
    <source>
        <dbReference type="EMBL" id="GIO31899.1"/>
    </source>
</evidence>
<evidence type="ECO:0000256" key="5">
    <source>
        <dbReference type="ARBA" id="ARBA00022989"/>
    </source>
</evidence>
<comment type="caution">
    <text evidence="9">The sequence shown here is derived from an EMBL/GenBank/DDBJ whole genome shotgun (WGS) entry which is preliminary data.</text>
</comment>
<proteinExistence type="predicted"/>